<dbReference type="CDD" id="cd14480">
    <property type="entry name" value="SPX_VTC2_like"/>
    <property type="match status" value="1"/>
</dbReference>
<comment type="subcellular location">
    <subcellularLocation>
        <location evidence="1">Vacuole membrane</location>
        <topology evidence="1">Multi-pass membrane protein</topology>
    </subcellularLocation>
</comment>
<organism evidence="8 9">
    <name type="scientific">Phycomyces blakesleeanus (strain ATCC 8743b / DSM 1359 / FGSC 10004 / NBRC 33097 / NRRL 1555)</name>
    <dbReference type="NCBI Taxonomy" id="763407"/>
    <lineage>
        <taxon>Eukaryota</taxon>
        <taxon>Fungi</taxon>
        <taxon>Fungi incertae sedis</taxon>
        <taxon>Mucoromycota</taxon>
        <taxon>Mucoromycotina</taxon>
        <taxon>Mucoromycetes</taxon>
        <taxon>Mucorales</taxon>
        <taxon>Phycomycetaceae</taxon>
        <taxon>Phycomyces</taxon>
    </lineage>
</organism>
<dbReference type="InParanoid" id="A0A162PLH5"/>
<dbReference type="RefSeq" id="XP_018288076.1">
    <property type="nucleotide sequence ID" value="XM_018433464.1"/>
</dbReference>
<reference evidence="9" key="1">
    <citation type="submission" date="2015-06" db="EMBL/GenBank/DDBJ databases">
        <title>Expansion of signal transduction pathways in fungi by whole-genome duplication.</title>
        <authorList>
            <consortium name="DOE Joint Genome Institute"/>
            <person name="Corrochano L.M."/>
            <person name="Kuo A."/>
            <person name="Marcet-Houben M."/>
            <person name="Polaino S."/>
            <person name="Salamov A."/>
            <person name="Villalobos J.M."/>
            <person name="Alvarez M.I."/>
            <person name="Avalos J."/>
            <person name="Benito E.P."/>
            <person name="Benoit I."/>
            <person name="Burger G."/>
            <person name="Camino L.P."/>
            <person name="Canovas D."/>
            <person name="Cerda-Olmedo E."/>
            <person name="Cheng J.-F."/>
            <person name="Dominguez A."/>
            <person name="Elias M."/>
            <person name="Eslava A.P."/>
            <person name="Glaser F."/>
            <person name="Grimwood J."/>
            <person name="Gutierrez G."/>
            <person name="Heitman J."/>
            <person name="Henrissat B."/>
            <person name="Iturriaga E.A."/>
            <person name="Lang B.F."/>
            <person name="Lavin J.L."/>
            <person name="Lee S."/>
            <person name="Li W."/>
            <person name="Lindquist E."/>
            <person name="Lopez-Garcia S."/>
            <person name="Luque E.M."/>
            <person name="Marcos A.T."/>
            <person name="Martin J."/>
            <person name="McCluskey K."/>
            <person name="Medina H.R."/>
            <person name="Miralles-Duran A."/>
            <person name="Miyazaki A."/>
            <person name="Munoz-Torres E."/>
            <person name="Oguiza J.A."/>
            <person name="Ohm R."/>
            <person name="Olmedo M."/>
            <person name="Orejas M."/>
            <person name="Ortiz-Castellanos L."/>
            <person name="Pisabarro A.G."/>
            <person name="Rodriguez-Romero J."/>
            <person name="Ruiz-Herrera J."/>
            <person name="Ruiz-Vazquez R."/>
            <person name="Sanz C."/>
            <person name="Schackwitz W."/>
            <person name="Schmutz J."/>
            <person name="Shahriari M."/>
            <person name="Shelest E."/>
            <person name="Silva-Franco F."/>
            <person name="Soanes D."/>
            <person name="Syed K."/>
            <person name="Tagua V.G."/>
            <person name="Talbot N.J."/>
            <person name="Thon M."/>
            <person name="De vries R.P."/>
            <person name="Wiebenga A."/>
            <person name="Yadav J.S."/>
            <person name="Braun E.L."/>
            <person name="Baker S."/>
            <person name="Garre V."/>
            <person name="Horwitz B."/>
            <person name="Torres-Martinez S."/>
            <person name="Idnurm A."/>
            <person name="Herrera-Estrella A."/>
            <person name="Gabaldon T."/>
            <person name="Grigoriev I.V."/>
        </authorList>
    </citation>
    <scope>NUCLEOTIDE SEQUENCE [LARGE SCALE GENOMIC DNA]</scope>
    <source>
        <strain evidence="9">NRRL 1555(-)</strain>
    </source>
</reference>
<dbReference type="InterPro" id="IPR042267">
    <property type="entry name" value="VTC_sf"/>
</dbReference>
<name>A0A162PLH5_PHYB8</name>
<keyword evidence="9" id="KW-1185">Reference proteome</keyword>
<sequence>MKFAEQLAREAFPPWRTHYIKYGLLKAELKNRQADHEWNEEDEKYFTRMLEQELDNVYNTVVIKLEDINSRIKYCDATIQTLKNSQSWSSDESWESTETILTETLFDLNDLAKFIRLNYTGFRKIIKKHDRWATIKLANGFVPQLRDKPLDTQQLDVPIVYISNLKDICNRRGKPHAGNAAAGGDQLNFERATSKYWIHPDNINEVKSIIMMHLPVLIFDSEKKFEPDDSAISSIYFDSPEFDLYTDRLQRDDNGEAIRFRWYGPTSSKSVFVERKTHHASWLNGKSIKDRFRLDTDDVQRFVKGELTAETIVRRLEAKGDMDKVTLDNIYFIAEGIQESIKNKNLAPVCRVFYNRTAFQIPGDQRVRISLDTNLTFIREDNLDGMQRRGQDEWRRSDIGINYPFNGIPKSDIAEFPHGVLETKLQTHLNQQPPEWLTKLLESHLVHEVTRFSKYLHGVAYLFPESIPLVPWWLAELEQDIRKPRSTNFGLSRSPSFRPMINGEYGIAWEAEQNRMKATSSIQLGEKIDKKVVIQDENCRLDIPDSNGNTRKRSRFSTFLAKRWGADTLDTMVVDGSGRVKTKKIKIEPKVYFANERTFISWLQFAALLLAVALSLLNFGDPRTSYAGAVFIGIAVCVCFYALYRFEKRAWMLNNNVKGRYDDMIGPAVLCVFLVGALVVNLYLRFTTPKKT</sequence>
<dbReference type="InterPro" id="IPR004331">
    <property type="entry name" value="SPX_dom"/>
</dbReference>
<dbReference type="Gene3D" id="3.20.100.30">
    <property type="entry name" value="VTC, catalytic tunnel domain"/>
    <property type="match status" value="1"/>
</dbReference>
<feature type="domain" description="SPX" evidence="7">
    <location>
        <begin position="1"/>
        <end position="143"/>
    </location>
</feature>
<dbReference type="GO" id="GO:0000329">
    <property type="term" value="C:fungal-type vacuole membrane"/>
    <property type="evidence" value="ECO:0007669"/>
    <property type="project" value="TreeGrafter"/>
</dbReference>
<keyword evidence="3 6" id="KW-0812">Transmembrane</keyword>
<feature type="transmembrane region" description="Helical" evidence="6">
    <location>
        <begin position="664"/>
        <end position="684"/>
    </location>
</feature>
<accession>A0A162PLH5</accession>
<dbReference type="Proteomes" id="UP000077315">
    <property type="component" value="Unassembled WGS sequence"/>
</dbReference>
<keyword evidence="5 6" id="KW-0472">Membrane</keyword>
<dbReference type="CDD" id="cd07751">
    <property type="entry name" value="PolyPPase_VTC4_like"/>
    <property type="match status" value="1"/>
</dbReference>
<gene>
    <name evidence="8" type="ORF">PHYBLDRAFT_156103</name>
</gene>
<keyword evidence="2" id="KW-0926">Vacuole</keyword>
<dbReference type="InterPro" id="IPR018966">
    <property type="entry name" value="VTC_domain"/>
</dbReference>
<evidence type="ECO:0000256" key="3">
    <source>
        <dbReference type="ARBA" id="ARBA00022692"/>
    </source>
</evidence>
<evidence type="ECO:0000313" key="9">
    <source>
        <dbReference type="Proteomes" id="UP000077315"/>
    </source>
</evidence>
<feature type="transmembrane region" description="Helical" evidence="6">
    <location>
        <begin position="599"/>
        <end position="619"/>
    </location>
</feature>
<keyword evidence="4 6" id="KW-1133">Transmembrane helix</keyword>
<dbReference type="GO" id="GO:0033254">
    <property type="term" value="C:vacuolar transporter chaperone complex"/>
    <property type="evidence" value="ECO:0007669"/>
    <property type="project" value="TreeGrafter"/>
</dbReference>
<dbReference type="InterPro" id="IPR051572">
    <property type="entry name" value="VTC_Complex_Subunit"/>
</dbReference>
<dbReference type="STRING" id="763407.A0A162PLH5"/>
<dbReference type="EMBL" id="KV440990">
    <property type="protein sequence ID" value="OAD70036.1"/>
    <property type="molecule type" value="Genomic_DNA"/>
</dbReference>
<dbReference type="GO" id="GO:0006799">
    <property type="term" value="P:polyphosphate biosynthetic process"/>
    <property type="evidence" value="ECO:0007669"/>
    <property type="project" value="UniProtKB-ARBA"/>
</dbReference>
<evidence type="ECO:0000256" key="6">
    <source>
        <dbReference type="SAM" id="Phobius"/>
    </source>
</evidence>
<evidence type="ECO:0000256" key="5">
    <source>
        <dbReference type="ARBA" id="ARBA00023136"/>
    </source>
</evidence>
<dbReference type="VEuPathDB" id="FungiDB:PHYBLDRAFT_156103"/>
<dbReference type="Pfam" id="PF09359">
    <property type="entry name" value="VTC"/>
    <property type="match status" value="1"/>
</dbReference>
<evidence type="ECO:0000256" key="1">
    <source>
        <dbReference type="ARBA" id="ARBA00004128"/>
    </source>
</evidence>
<dbReference type="Pfam" id="PF02656">
    <property type="entry name" value="DUF202"/>
    <property type="match status" value="1"/>
</dbReference>
<feature type="transmembrane region" description="Helical" evidence="6">
    <location>
        <begin position="626"/>
        <end position="644"/>
    </location>
</feature>
<dbReference type="OrthoDB" id="2243669at2759"/>
<dbReference type="PROSITE" id="PS51382">
    <property type="entry name" value="SPX"/>
    <property type="match status" value="1"/>
</dbReference>
<evidence type="ECO:0000256" key="4">
    <source>
        <dbReference type="ARBA" id="ARBA00022989"/>
    </source>
</evidence>
<evidence type="ECO:0000256" key="2">
    <source>
        <dbReference type="ARBA" id="ARBA00022554"/>
    </source>
</evidence>
<dbReference type="GeneID" id="28994370"/>
<proteinExistence type="predicted"/>
<evidence type="ECO:0000259" key="7">
    <source>
        <dbReference type="PROSITE" id="PS51382"/>
    </source>
</evidence>
<dbReference type="PANTHER" id="PTHR46140">
    <property type="entry name" value="VACUOLAR TRANSPORTER CHAPERONE 1-RELATED"/>
    <property type="match status" value="1"/>
</dbReference>
<protein>
    <recommendedName>
        <fullName evidence="7">SPX domain-containing protein</fullName>
    </recommendedName>
</protein>
<dbReference type="PANTHER" id="PTHR46140:SF2">
    <property type="entry name" value="VACUOLAR TRANSPORTER CHAPERONE 3 COMPLEX SUBUNIT 3-RELATED"/>
    <property type="match status" value="1"/>
</dbReference>
<dbReference type="AlphaFoldDB" id="A0A162PLH5"/>
<dbReference type="InterPro" id="IPR003807">
    <property type="entry name" value="DUF202"/>
</dbReference>
<evidence type="ECO:0000313" key="8">
    <source>
        <dbReference type="EMBL" id="OAD70036.1"/>
    </source>
</evidence>